<protein>
    <recommendedName>
        <fullName evidence="3">AP2/ERF domain-containing protein</fullName>
    </recommendedName>
</protein>
<comment type="caution">
    <text evidence="1">The sequence shown here is derived from an EMBL/GenBank/DDBJ whole genome shotgun (WGS) entry which is preliminary data.</text>
</comment>
<dbReference type="STRING" id="1073376.HMPREF1202_02419"/>
<gene>
    <name evidence="1" type="ORF">HMPREF1202_02419</name>
</gene>
<evidence type="ECO:0008006" key="3">
    <source>
        <dbReference type="Google" id="ProtNLM"/>
    </source>
</evidence>
<dbReference type="OrthoDB" id="552713at2"/>
<dbReference type="EMBL" id="AZJE01000033">
    <property type="protein sequence ID" value="ETD17181.1"/>
    <property type="molecule type" value="Genomic_DNA"/>
</dbReference>
<dbReference type="Proteomes" id="UP000018683">
    <property type="component" value="Unassembled WGS sequence"/>
</dbReference>
<organism evidence="1 2">
    <name type="scientific">[Ruminococcus] lactaris CC59_002D</name>
    <dbReference type="NCBI Taxonomy" id="1073376"/>
    <lineage>
        <taxon>Bacteria</taxon>
        <taxon>Bacillati</taxon>
        <taxon>Bacillota</taxon>
        <taxon>Clostridia</taxon>
        <taxon>Lachnospirales</taxon>
        <taxon>Lachnospiraceae</taxon>
        <taxon>Mediterraneibacter</taxon>
    </lineage>
</organism>
<dbReference type="HOGENOM" id="CLU_2169225_0_0_9"/>
<dbReference type="InterPro" id="IPR016177">
    <property type="entry name" value="DNA-bd_dom_sf"/>
</dbReference>
<name>V8BRR4_9FIRM</name>
<dbReference type="AlphaFoldDB" id="V8BRR4"/>
<sequence length="110" mass="12890">MNEIMTKAGRMTRADAARIRFSKHYEIMRKYHTQVNRIKKGTAGKNNKTGRCGVWLDPKTNKYQAYITIHYKKTHLGCFEKFEDAVEAREKAEHEYFDPLIATIDEEFGT</sequence>
<dbReference type="SUPFAM" id="SSF54171">
    <property type="entry name" value="DNA-binding domain"/>
    <property type="match status" value="1"/>
</dbReference>
<dbReference type="RefSeq" id="WP_023922969.1">
    <property type="nucleotide sequence ID" value="NZ_KI669410.1"/>
</dbReference>
<accession>V8BRR4</accession>
<reference evidence="1 2" key="1">
    <citation type="submission" date="2013-10" db="EMBL/GenBank/DDBJ databases">
        <title>The Genome Sequence of Ruminococcus lactaris CC59_002D.</title>
        <authorList>
            <consortium name="The Broad Institute Genomics Platform"/>
            <person name="Earl A."/>
            <person name="Allen-Vercoe E."/>
            <person name="Daigneault M."/>
            <person name="Young S.K."/>
            <person name="Zeng Q."/>
            <person name="Gargeya S."/>
            <person name="Fitzgerald M."/>
            <person name="Abouelleil A."/>
            <person name="Alvarado L."/>
            <person name="Chapman S.B."/>
            <person name="Gainer-Dewar J."/>
            <person name="Goldberg J."/>
            <person name="Griggs A."/>
            <person name="Gujja S."/>
            <person name="Hansen M."/>
            <person name="Howarth C."/>
            <person name="Imamovic A."/>
            <person name="Ireland A."/>
            <person name="Larimer J."/>
            <person name="McCowan C."/>
            <person name="Murphy C."/>
            <person name="Pearson M."/>
            <person name="Poon T.W."/>
            <person name="Priest M."/>
            <person name="Roberts A."/>
            <person name="Saif S."/>
            <person name="Shea T."/>
            <person name="Sykes S."/>
            <person name="Wortman J."/>
            <person name="Nusbaum C."/>
            <person name="Birren B."/>
        </authorList>
    </citation>
    <scope>NUCLEOTIDE SEQUENCE [LARGE SCALE GENOMIC DNA]</scope>
    <source>
        <strain evidence="1 2">CC59_002D</strain>
    </source>
</reference>
<dbReference type="PATRIC" id="fig|1073376.3.peg.2483"/>
<dbReference type="GO" id="GO:0003677">
    <property type="term" value="F:DNA binding"/>
    <property type="evidence" value="ECO:0007669"/>
    <property type="project" value="InterPro"/>
</dbReference>
<evidence type="ECO:0000313" key="1">
    <source>
        <dbReference type="EMBL" id="ETD17181.1"/>
    </source>
</evidence>
<proteinExistence type="predicted"/>
<evidence type="ECO:0000313" key="2">
    <source>
        <dbReference type="Proteomes" id="UP000018683"/>
    </source>
</evidence>